<sequence length="2349" mass="256811">MGGGIRPAGFVCRVCVCYLEGCVILTVTEREHTCNECERGSSFTVTSTSGSKYMDNVHANTEAVPFDFESAEALKTHLTHLTQVIEHQLPARYGADGTCGAAQLALEGFTGGYARVYRAKLASSFALLREFKECFSNAARNMETYIKAAREEERIRREITEWEKLNARKQRARDLEKLEYDLQNQGAYSVDNPDLNLEVPPRPMPSRPPHFEVYTPRPVADSLTGGQGSAVSSGASQSTLGRFAEENSSARGTQRVNTRAAIASAGSTVSIIPHNAYQHRQVNLSMNAELGQAQLRVASTYAQFRSNTSWGTFNADSLIAALHTWIEDVDADVHWLGKLAQTMFDVASRGYLEKPAIEHHEELSGPGAKAQISLEMNFLDELMHDDIPMHHLLQVPGASITGVNISSGYANDPVNVATGNFIESEVDLRSRVNSVLRLERTYNSVLAALPNAPRGTFGKGWSSMLDSRLEQNSDSISWHTADGRELVFERDTNSASGYARTPNAPYWLEKVTESVLDAAPTHNVNSASVPFEESTEGQEALCRVLYSVVNNAVKSAHHLLPSPFEVTELPEPTYYWSVTNHSGSRYLYAPSGELVAFMEGHPSSAVVALYNRGPKANADGEFVAQRPSALIQPLSAQGIVVSYDAQDFVSGASLVNFGGGSSEEQSSGQAESQLNDARYIYNSAGVLCEVQRPDGIRRYEQTEDNLIHRVWNETGYCEVENSYDADGRIVAQKTEHGRNISYRYEHGLMTVIEDFGTGEHANIWRSNEHGQLVSLVAGDGSRQSMRYNSYGYRTYICERDGSVTHRSYDERARLVSENTPEGAVHRYTWDEYDRMLAHRIMNKDRRAGTLTETRYTYSQNPLDPNPLTITRNGDNTTYLEWDNAGHCTAVTDESGAKQHFTYNDRGQLLRSTDSSGAQTHYSYDATGNLRSVTNPLGDTQYFEWDASGRLSAVTDAIGARWGLSYEEAAQNATPTSEQHLTALTDPEGNITTFEYSAGHLSAVIDPMGNRTSVERDTWGNVISMTDAAGAQTHYEYDELSQLVAIVDPCGARTEYEYSLTGNLSRIVDATGVALGITHSRSHGEYSMRVEGAPGNYAVVTDALGRVVSASNSLMTMVPGLGPAGSLHSDSSLAGLASAGKQSSERPAGPWASWSLAQPELRVPTVLGSRNNVSRVDSTLTATHLPSVITMFENRQDMAALFGVPVPKLNIPDASILLSSSSDSSAQAGYNAQSQVAQIISANGAVVSFEYDSQGCMSRSVSAAGRETIFEYDAAGRCISQKILKKTSELDTGEGYLETIFTYDAAGRLLKKTIRDSADASTAPSRLVQYTYDAAGRRIKEDTGEKVTCYSYTSRGLVARIEDSVEGTRSFSYDSAGRLVNVEDALGGTSRCEYDALARPLRWITPAGIVTSYEWDAAGRLLREERSGTSFTVESAADSLVRTFSYDAAGRLLTMNDGERIRSFEYDYARGGVLRSVTVDGEVQGTFEYSLMSGRGSLQGTLKVSVNDAKAEHIYEYSASGRLLSRTRVPHGDMSMKRISSTVSIADHITGILRAPDANQRTLHALQAFKQRGEYTLNYTYDADGVLVMSSNPYGSVRWMRDGAGRVCHAQSKDVFARTREMEFTHAPCGALTSARTDDTHTVWELDPVKNVPVGYKVERTGTRELGTGTAPVSTFAARVERDASSRVAVCTLDDAENNSAVRTMKYRYDASDALTSVSDGTQERTWTYENGMMVAEALYKRNCEQGDNALLLERAFSHNSIGLLSAVSEVQYGTDGTVQERSRTEYFYNAAGERVREVTTDELTGRRRERALGWDAMGQVNAIRQGDEEWSLHHDMTGELASVHASTTVDAPGASMPLAWDAVSSTPMVLGVGGMSAGSVLENMSSAEELGYGLGWSMSSSPWESDVVTVPTVPGLGMVSVGPAASSVNVAGLDFMGFRVADAGVRRFVSTDALSSVPGIVHGMDTNSFVGWNPISLADPWGLRPMSVQEFRDYQVRKTEKKNHDTSEIINEIKYSPGAQILLFIMGIIDYSPLSPFGIYNYFNKDPKIEDLNVQRQHGHSGDIPPVPPQNIHQVAQRMNSVNDNQHVKDMEKSQGNAGYSAVQIDVYEGKKPDDSKEKVAYVYIPGTDFDFSIKGGKDGEIGSIGNNLGLAGNTSDKPVDDLSPYHRMVEKAMKDAKLQDVDRVVMVGHSQGGAVAYSLANNKEFNSKYKVSNVVTYGAPTSNLEGQRDDLDHHFNYVAVVNENDVVPGLTPGKQYGEPANRVHVVESDKARGGMDSHGMNIYVDATQRYVASGYGDDEGVDIDAQAYSAQQEVQGVEEGTGLYTGRNTSKTTYYNRALREALRGNTF</sequence>
<dbReference type="SUPFAM" id="SSF53474">
    <property type="entry name" value="alpha/beta-Hydrolases"/>
    <property type="match status" value="1"/>
</dbReference>
<evidence type="ECO:0000259" key="5">
    <source>
        <dbReference type="Pfam" id="PF25023"/>
    </source>
</evidence>
<dbReference type="NCBIfam" id="TIGR01643">
    <property type="entry name" value="YD_repeat_2x"/>
    <property type="match status" value="7"/>
</dbReference>
<organism evidence="6 7">
    <name type="scientific">Rothia mucilaginosa</name>
    <dbReference type="NCBI Taxonomy" id="43675"/>
    <lineage>
        <taxon>Bacteria</taxon>
        <taxon>Bacillati</taxon>
        <taxon>Actinomycetota</taxon>
        <taxon>Actinomycetes</taxon>
        <taxon>Micrococcales</taxon>
        <taxon>Micrococcaceae</taxon>
        <taxon>Rothia</taxon>
    </lineage>
</organism>
<dbReference type="InterPro" id="IPR045351">
    <property type="entry name" value="DUF6531"/>
</dbReference>
<dbReference type="CDD" id="cd00741">
    <property type="entry name" value="Lipase"/>
    <property type="match status" value="1"/>
</dbReference>
<dbReference type="Pfam" id="PF25023">
    <property type="entry name" value="TEN_YD-shell"/>
    <property type="match status" value="1"/>
</dbReference>
<dbReference type="PANTHER" id="PTHR32305">
    <property type="match status" value="1"/>
</dbReference>
<evidence type="ECO:0000259" key="3">
    <source>
        <dbReference type="Pfam" id="PF01764"/>
    </source>
</evidence>
<reference evidence="6" key="1">
    <citation type="submission" date="2020-04" db="EMBL/GenBank/DDBJ databases">
        <title>Deep metagenomics examines the oral microbiome during advanced dental caries in children, revealing novel taxa and co-occurrences with host molecules.</title>
        <authorList>
            <person name="Baker J.L."/>
            <person name="Morton J.T."/>
            <person name="Dinis M."/>
            <person name="Alvarez R."/>
            <person name="Tran N.C."/>
            <person name="Knight R."/>
            <person name="Edlund A."/>
        </authorList>
    </citation>
    <scope>NUCLEOTIDE SEQUENCE</scope>
    <source>
        <strain evidence="6">JCVI_44_bin.2</strain>
    </source>
</reference>
<dbReference type="InterPro" id="IPR056823">
    <property type="entry name" value="TEN-like_YD-shell"/>
</dbReference>
<feature type="domain" description="Teneurin-like YD-shell" evidence="5">
    <location>
        <begin position="820"/>
        <end position="1068"/>
    </location>
</feature>
<feature type="compositionally biased region" description="Low complexity" evidence="2">
    <location>
        <begin position="229"/>
        <end position="238"/>
    </location>
</feature>
<feature type="domain" description="DUF6531" evidence="4">
    <location>
        <begin position="412"/>
        <end position="488"/>
    </location>
</feature>
<dbReference type="GO" id="GO:0006629">
    <property type="term" value="P:lipid metabolic process"/>
    <property type="evidence" value="ECO:0007669"/>
    <property type="project" value="InterPro"/>
</dbReference>
<dbReference type="Gene3D" id="3.40.50.1820">
    <property type="entry name" value="alpha/beta hydrolase"/>
    <property type="match status" value="1"/>
</dbReference>
<dbReference type="InterPro" id="IPR050708">
    <property type="entry name" value="T6SS_VgrG/RHS"/>
</dbReference>
<proteinExistence type="predicted"/>
<keyword evidence="1" id="KW-0677">Repeat</keyword>
<dbReference type="Pfam" id="PF01764">
    <property type="entry name" value="Lipase_3"/>
    <property type="match status" value="1"/>
</dbReference>
<dbReference type="EMBL" id="JABZXR010000003">
    <property type="protein sequence ID" value="MBF1663170.1"/>
    <property type="molecule type" value="Genomic_DNA"/>
</dbReference>
<protein>
    <submittedName>
        <fullName evidence="6">Type IV secretion protein Rhs</fullName>
    </submittedName>
</protein>
<gene>
    <name evidence="6" type="ORF">HXO64_01255</name>
</gene>
<dbReference type="InterPro" id="IPR002921">
    <property type="entry name" value="Fungal_lipase-type"/>
</dbReference>
<evidence type="ECO:0000256" key="1">
    <source>
        <dbReference type="ARBA" id="ARBA00022737"/>
    </source>
</evidence>
<name>A0A930PU21_9MICC</name>
<dbReference type="PANTHER" id="PTHR32305:SF15">
    <property type="entry name" value="PROTEIN RHSA-RELATED"/>
    <property type="match status" value="1"/>
</dbReference>
<dbReference type="Proteomes" id="UP000756427">
    <property type="component" value="Unassembled WGS sequence"/>
</dbReference>
<feature type="domain" description="Fungal lipase-type" evidence="3">
    <location>
        <begin position="2183"/>
        <end position="2253"/>
    </location>
</feature>
<evidence type="ECO:0000259" key="4">
    <source>
        <dbReference type="Pfam" id="PF20148"/>
    </source>
</evidence>
<accession>A0A930PU21</accession>
<evidence type="ECO:0000313" key="7">
    <source>
        <dbReference type="Proteomes" id="UP000756427"/>
    </source>
</evidence>
<dbReference type="Pfam" id="PF20148">
    <property type="entry name" value="DUF6531"/>
    <property type="match status" value="1"/>
</dbReference>
<dbReference type="InterPro" id="IPR006530">
    <property type="entry name" value="YD"/>
</dbReference>
<comment type="caution">
    <text evidence="6">The sequence shown here is derived from an EMBL/GenBank/DDBJ whole genome shotgun (WGS) entry which is preliminary data.</text>
</comment>
<dbReference type="Gene3D" id="2.180.10.10">
    <property type="entry name" value="RHS repeat-associated core"/>
    <property type="match status" value="4"/>
</dbReference>
<evidence type="ECO:0000256" key="2">
    <source>
        <dbReference type="SAM" id="MobiDB-lite"/>
    </source>
</evidence>
<evidence type="ECO:0000313" key="6">
    <source>
        <dbReference type="EMBL" id="MBF1663170.1"/>
    </source>
</evidence>
<feature type="region of interest" description="Disordered" evidence="2">
    <location>
        <begin position="218"/>
        <end position="238"/>
    </location>
</feature>
<dbReference type="InterPro" id="IPR029058">
    <property type="entry name" value="AB_hydrolase_fold"/>
</dbReference>